<evidence type="ECO:0000256" key="5">
    <source>
        <dbReference type="ARBA" id="ARBA00023015"/>
    </source>
</evidence>
<keyword evidence="7" id="KW-0539">Nucleus</keyword>
<dbReference type="SUPFAM" id="SSF57667">
    <property type="entry name" value="beta-beta-alpha zinc fingers"/>
    <property type="match status" value="2"/>
</dbReference>
<dbReference type="InterPro" id="IPR036236">
    <property type="entry name" value="Znf_C2H2_sf"/>
</dbReference>
<organism evidence="11 12">
    <name type="scientific">Botryotinia convoluta</name>
    <dbReference type="NCBI Taxonomy" id="54673"/>
    <lineage>
        <taxon>Eukaryota</taxon>
        <taxon>Fungi</taxon>
        <taxon>Dikarya</taxon>
        <taxon>Ascomycota</taxon>
        <taxon>Pezizomycotina</taxon>
        <taxon>Leotiomycetes</taxon>
        <taxon>Helotiales</taxon>
        <taxon>Sclerotiniaceae</taxon>
        <taxon>Botryotinia</taxon>
    </lineage>
</organism>
<gene>
    <name evidence="11" type="ORF">BCON_0004g00570</name>
</gene>
<comment type="subcellular location">
    <subcellularLocation>
        <location evidence="1">Nucleus</location>
    </subcellularLocation>
</comment>
<keyword evidence="6" id="KW-0804">Transcription</keyword>
<comment type="caution">
    <text evidence="11">The sequence shown here is derived from an EMBL/GenBank/DDBJ whole genome shotgun (WGS) entry which is preliminary data.</text>
</comment>
<keyword evidence="2" id="KW-0479">Metal-binding</keyword>
<evidence type="ECO:0000256" key="8">
    <source>
        <dbReference type="PROSITE-ProRule" id="PRU00042"/>
    </source>
</evidence>
<keyword evidence="12" id="KW-1185">Reference proteome</keyword>
<evidence type="ECO:0000256" key="2">
    <source>
        <dbReference type="ARBA" id="ARBA00022723"/>
    </source>
</evidence>
<accession>A0A4Z1J0F1</accession>
<dbReference type="Proteomes" id="UP000297527">
    <property type="component" value="Unassembled WGS sequence"/>
</dbReference>
<name>A0A4Z1J0F1_9HELO</name>
<dbReference type="PANTHER" id="PTHR46179:SF13">
    <property type="entry name" value="C2H2-TYPE DOMAIN-CONTAINING PROTEIN"/>
    <property type="match status" value="1"/>
</dbReference>
<evidence type="ECO:0000256" key="9">
    <source>
        <dbReference type="SAM" id="MobiDB-lite"/>
    </source>
</evidence>
<feature type="domain" description="C2H2-type" evidence="10">
    <location>
        <begin position="92"/>
        <end position="116"/>
    </location>
</feature>
<dbReference type="OrthoDB" id="4748970at2759"/>
<dbReference type="InterPro" id="IPR051061">
    <property type="entry name" value="Zinc_finger_trans_reg"/>
</dbReference>
<dbReference type="InterPro" id="IPR013087">
    <property type="entry name" value="Znf_C2H2_type"/>
</dbReference>
<feature type="domain" description="C2H2-type" evidence="10">
    <location>
        <begin position="63"/>
        <end position="93"/>
    </location>
</feature>
<sequence>MTKHSSQFYPCPKCDEHFSLKPDLNKHIEQIHGEIKNKCEECERTYASVQSYKSHVKNFHGTFPCSYPGCKRKLGTLKSLNSHIDQSHVREFPCKICEKSFANKATLVLHMDSAHADYSCRCSVEGCDAKYAHPTSLRAHILRVHEIKVHPETVCKLCGHDFKGLKRDLRNHMATTHWLDSFKEKFGKPQKDGEDEDVPENHLAPTKLAITGAAQHRTRR</sequence>
<evidence type="ECO:0000313" key="11">
    <source>
        <dbReference type="EMBL" id="TGO65060.1"/>
    </source>
</evidence>
<keyword evidence="3 8" id="KW-0863">Zinc-finger</keyword>
<dbReference type="Pfam" id="PF12874">
    <property type="entry name" value="zf-met"/>
    <property type="match status" value="1"/>
</dbReference>
<evidence type="ECO:0000256" key="4">
    <source>
        <dbReference type="ARBA" id="ARBA00022833"/>
    </source>
</evidence>
<dbReference type="AlphaFoldDB" id="A0A4Z1J0F1"/>
<evidence type="ECO:0000259" key="10">
    <source>
        <dbReference type="PROSITE" id="PS50157"/>
    </source>
</evidence>
<dbReference type="GO" id="GO:0006357">
    <property type="term" value="P:regulation of transcription by RNA polymerase II"/>
    <property type="evidence" value="ECO:0007669"/>
    <property type="project" value="TreeGrafter"/>
</dbReference>
<keyword evidence="4" id="KW-0862">Zinc</keyword>
<dbReference type="GO" id="GO:0005634">
    <property type="term" value="C:nucleus"/>
    <property type="evidence" value="ECO:0007669"/>
    <property type="project" value="UniProtKB-SubCell"/>
</dbReference>
<dbReference type="Gene3D" id="3.30.160.60">
    <property type="entry name" value="Classic Zinc Finger"/>
    <property type="match status" value="3"/>
</dbReference>
<keyword evidence="5" id="KW-0805">Transcription regulation</keyword>
<dbReference type="PANTHER" id="PTHR46179">
    <property type="entry name" value="ZINC FINGER PROTEIN"/>
    <property type="match status" value="1"/>
</dbReference>
<dbReference type="Pfam" id="PF00096">
    <property type="entry name" value="zf-C2H2"/>
    <property type="match status" value="2"/>
</dbReference>
<dbReference type="GO" id="GO:0008270">
    <property type="term" value="F:zinc ion binding"/>
    <property type="evidence" value="ECO:0007669"/>
    <property type="project" value="UniProtKB-KW"/>
</dbReference>
<evidence type="ECO:0000256" key="7">
    <source>
        <dbReference type="ARBA" id="ARBA00023242"/>
    </source>
</evidence>
<feature type="domain" description="C2H2-type" evidence="10">
    <location>
        <begin position="9"/>
        <end position="37"/>
    </location>
</feature>
<evidence type="ECO:0000313" key="12">
    <source>
        <dbReference type="Proteomes" id="UP000297527"/>
    </source>
</evidence>
<proteinExistence type="predicted"/>
<dbReference type="SMART" id="SM00355">
    <property type="entry name" value="ZnF_C2H2"/>
    <property type="match status" value="6"/>
</dbReference>
<evidence type="ECO:0000256" key="3">
    <source>
        <dbReference type="ARBA" id="ARBA00022771"/>
    </source>
</evidence>
<evidence type="ECO:0000256" key="6">
    <source>
        <dbReference type="ARBA" id="ARBA00023163"/>
    </source>
</evidence>
<protein>
    <recommendedName>
        <fullName evidence="10">C2H2-type domain-containing protein</fullName>
    </recommendedName>
</protein>
<dbReference type="PROSITE" id="PS00028">
    <property type="entry name" value="ZINC_FINGER_C2H2_1"/>
    <property type="match status" value="5"/>
</dbReference>
<evidence type="ECO:0000256" key="1">
    <source>
        <dbReference type="ARBA" id="ARBA00004123"/>
    </source>
</evidence>
<feature type="region of interest" description="Disordered" evidence="9">
    <location>
        <begin position="185"/>
        <end position="220"/>
    </location>
</feature>
<dbReference type="PROSITE" id="PS50157">
    <property type="entry name" value="ZINC_FINGER_C2H2_2"/>
    <property type="match status" value="3"/>
</dbReference>
<dbReference type="EMBL" id="PQXN01000004">
    <property type="protein sequence ID" value="TGO65060.1"/>
    <property type="molecule type" value="Genomic_DNA"/>
</dbReference>
<reference evidence="11 12" key="1">
    <citation type="submission" date="2017-12" db="EMBL/GenBank/DDBJ databases">
        <title>Comparative genomics of Botrytis spp.</title>
        <authorList>
            <person name="Valero-Jimenez C.A."/>
            <person name="Tapia P."/>
            <person name="Veloso J."/>
            <person name="Silva-Moreno E."/>
            <person name="Staats M."/>
            <person name="Valdes J.H."/>
            <person name="Van Kan J.A.L."/>
        </authorList>
    </citation>
    <scope>NUCLEOTIDE SEQUENCE [LARGE SCALE GENOMIC DNA]</scope>
    <source>
        <strain evidence="11 12">MUCL11595</strain>
    </source>
</reference>